<keyword evidence="3" id="KW-1185">Reference proteome</keyword>
<feature type="domain" description="Bacterial bifunctional deaminase-reductase C-terminal" evidence="1">
    <location>
        <begin position="3"/>
        <end position="198"/>
    </location>
</feature>
<dbReference type="InterPro" id="IPR050765">
    <property type="entry name" value="Riboflavin_Biosynth_HTPR"/>
</dbReference>
<dbReference type="GO" id="GO:0009231">
    <property type="term" value="P:riboflavin biosynthetic process"/>
    <property type="evidence" value="ECO:0007669"/>
    <property type="project" value="InterPro"/>
</dbReference>
<dbReference type="STRING" id="490629.SAMN05216266_11143"/>
<proteinExistence type="predicted"/>
<dbReference type="SUPFAM" id="SSF53597">
    <property type="entry name" value="Dihydrofolate reductase-like"/>
    <property type="match status" value="1"/>
</dbReference>
<evidence type="ECO:0000313" key="2">
    <source>
        <dbReference type="EMBL" id="SFB42979.1"/>
    </source>
</evidence>
<dbReference type="EMBL" id="FOKG01000011">
    <property type="protein sequence ID" value="SFB42979.1"/>
    <property type="molecule type" value="Genomic_DNA"/>
</dbReference>
<dbReference type="Pfam" id="PF01872">
    <property type="entry name" value="RibD_C"/>
    <property type="match status" value="1"/>
</dbReference>
<dbReference type="InterPro" id="IPR024072">
    <property type="entry name" value="DHFR-like_dom_sf"/>
</dbReference>
<name>A0A1I1AY14_9PSEU</name>
<dbReference type="RefSeq" id="WP_091674537.1">
    <property type="nucleotide sequence ID" value="NZ_FOKG01000011.1"/>
</dbReference>
<dbReference type="Proteomes" id="UP000243799">
    <property type="component" value="Unassembled WGS sequence"/>
</dbReference>
<protein>
    <submittedName>
        <fullName evidence="2">Dihydrofolate reductase</fullName>
    </submittedName>
</protein>
<organism evidence="2 3">
    <name type="scientific">Amycolatopsis marina</name>
    <dbReference type="NCBI Taxonomy" id="490629"/>
    <lineage>
        <taxon>Bacteria</taxon>
        <taxon>Bacillati</taxon>
        <taxon>Actinomycetota</taxon>
        <taxon>Actinomycetes</taxon>
        <taxon>Pseudonocardiales</taxon>
        <taxon>Pseudonocardiaceae</taxon>
        <taxon>Amycolatopsis</taxon>
    </lineage>
</organism>
<sequence length="215" mass="23312">MSKVRADISVSVDGYVAGPDQSMENPLGEGGERLHDWAVGLEAWREAHGKAGGEVNASTQVMEERQTDVGAGIMGRNMFFGGGRSGLWDESWTGWWGEDPPFHVPTFVLTHHPRRSMSLSDTTYIFVTDGIESAHEQAREAAGDGDVMVHGGAQTINQYLAAGLLDELELHVVPVVLGGGARLLDNLSPRVNLEQVRAIEAPGVTHLKYRVVRSN</sequence>
<reference evidence="3" key="1">
    <citation type="submission" date="2016-10" db="EMBL/GenBank/DDBJ databases">
        <authorList>
            <person name="Varghese N."/>
            <person name="Submissions S."/>
        </authorList>
    </citation>
    <scope>NUCLEOTIDE SEQUENCE [LARGE SCALE GENOMIC DNA]</scope>
    <source>
        <strain evidence="3">CGMCC 4.3568</strain>
    </source>
</reference>
<dbReference type="PANTHER" id="PTHR38011">
    <property type="entry name" value="DIHYDROFOLATE REDUCTASE FAMILY PROTEIN (AFU_ORTHOLOGUE AFUA_8G06820)"/>
    <property type="match status" value="1"/>
</dbReference>
<accession>A0A1I1AY14</accession>
<dbReference type="PANTHER" id="PTHR38011:SF12">
    <property type="entry name" value="BIFUNCTIONAL DEAMINASE-REDUCTASE DOMAIN PROTEIN"/>
    <property type="match status" value="1"/>
</dbReference>
<dbReference type="InterPro" id="IPR002734">
    <property type="entry name" value="RibDG_C"/>
</dbReference>
<gene>
    <name evidence="2" type="ORF">SAMN05216266_11143</name>
</gene>
<dbReference type="AlphaFoldDB" id="A0A1I1AY14"/>
<dbReference type="Gene3D" id="3.40.430.10">
    <property type="entry name" value="Dihydrofolate Reductase, subunit A"/>
    <property type="match status" value="1"/>
</dbReference>
<evidence type="ECO:0000313" key="3">
    <source>
        <dbReference type="Proteomes" id="UP000243799"/>
    </source>
</evidence>
<dbReference type="GO" id="GO:0008703">
    <property type="term" value="F:5-amino-6-(5-phosphoribosylamino)uracil reductase activity"/>
    <property type="evidence" value="ECO:0007669"/>
    <property type="project" value="InterPro"/>
</dbReference>
<evidence type="ECO:0000259" key="1">
    <source>
        <dbReference type="Pfam" id="PF01872"/>
    </source>
</evidence>
<dbReference type="OrthoDB" id="2313602at2"/>